<evidence type="ECO:0000259" key="1">
    <source>
        <dbReference type="SMART" id="SM00873"/>
    </source>
</evidence>
<gene>
    <name evidence="2" type="ORF">K5V21_17880</name>
</gene>
<evidence type="ECO:0000313" key="3">
    <source>
        <dbReference type="Proteomes" id="UP001299068"/>
    </source>
</evidence>
<name>A0ABS7L316_CLOSR</name>
<evidence type="ECO:0000313" key="2">
    <source>
        <dbReference type="EMBL" id="MBY0757302.1"/>
    </source>
</evidence>
<dbReference type="PANTHER" id="PTHR39209:SF2">
    <property type="entry name" value="CYTOPLASMIC PROTEIN"/>
    <property type="match status" value="1"/>
</dbReference>
<dbReference type="EMBL" id="JAIKTU010000021">
    <property type="protein sequence ID" value="MBY0757302.1"/>
    <property type="molecule type" value="Genomic_DNA"/>
</dbReference>
<proteinExistence type="predicted"/>
<dbReference type="RefSeq" id="WP_204596358.1">
    <property type="nucleotide sequence ID" value="NZ_JAFBDA010000028.1"/>
</dbReference>
<dbReference type="SMART" id="SM00873">
    <property type="entry name" value="B3_4"/>
    <property type="match status" value="1"/>
</dbReference>
<reference evidence="2 3" key="1">
    <citation type="journal article" date="2021" name="Cell Host Microbe">
        <title>in vivo commensal control of Clostridioides difficile virulence.</title>
        <authorList>
            <person name="Girinathan B.P."/>
            <person name="Dibenedetto N."/>
            <person name="Worley J.N."/>
            <person name="Peltier J."/>
            <person name="Arrieta-Ortiz M.L."/>
            <person name="Rupa Christinal Immanuel S."/>
            <person name="Lavin R."/>
            <person name="Delaney M.L."/>
            <person name="Cummins C."/>
            <person name="Hoffmann M."/>
            <person name="Luo Y."/>
            <person name="Gonzalez-Escalona N."/>
            <person name="Allard M."/>
            <person name="Onderdonk A.B."/>
            <person name="Gerber G.K."/>
            <person name="Sonenshein A.L."/>
            <person name="Baliga N."/>
            <person name="Dupuy B."/>
            <person name="Bry L."/>
        </authorList>
    </citation>
    <scope>NUCLEOTIDE SEQUENCE [LARGE SCALE GENOMIC DNA]</scope>
    <source>
        <strain evidence="2 3">DSM 599</strain>
    </source>
</reference>
<sequence>MKFIVDRDVFNKLDNVCFGVVVAKGIDNSKDNIEINELLKNIIELDERKFEGKKVKELEEIIYYRDAFKSLDINPNKFMASNEAMLTRVAKKKGLPNINPIVNLGNAISLKYLVPLGAHDIDTVGGDIYVKFSKKGDSFIPFGSEEKEYLEDDELIYFAGDRVRTRRWIWRQSEHGKIVSESKNIFFPIDGFTDKNYDEVISARDELAKLLEEKLNCEVKVGFIDKNNSEFEI</sequence>
<dbReference type="SUPFAM" id="SSF56037">
    <property type="entry name" value="PheT/TilS domain"/>
    <property type="match status" value="1"/>
</dbReference>
<feature type="domain" description="B3/B4 tRNA-binding" evidence="1">
    <location>
        <begin position="62"/>
        <end position="216"/>
    </location>
</feature>
<dbReference type="InterPro" id="IPR020825">
    <property type="entry name" value="Phe-tRNA_synthase-like_B3/B4"/>
</dbReference>
<comment type="caution">
    <text evidence="2">The sequence shown here is derived from an EMBL/GenBank/DDBJ whole genome shotgun (WGS) entry which is preliminary data.</text>
</comment>
<dbReference type="InterPro" id="IPR005146">
    <property type="entry name" value="B3/B4_tRNA-bd"/>
</dbReference>
<keyword evidence="3" id="KW-1185">Reference proteome</keyword>
<dbReference type="Proteomes" id="UP001299068">
    <property type="component" value="Unassembled WGS sequence"/>
</dbReference>
<organism evidence="2 3">
    <name type="scientific">Clostridium sardiniense</name>
    <name type="common">Clostridium absonum</name>
    <dbReference type="NCBI Taxonomy" id="29369"/>
    <lineage>
        <taxon>Bacteria</taxon>
        <taxon>Bacillati</taxon>
        <taxon>Bacillota</taxon>
        <taxon>Clostridia</taxon>
        <taxon>Eubacteriales</taxon>
        <taxon>Clostridiaceae</taxon>
        <taxon>Clostridium</taxon>
    </lineage>
</organism>
<accession>A0ABS7L316</accession>
<dbReference type="Gene3D" id="3.50.40.10">
    <property type="entry name" value="Phenylalanyl-trna Synthetase, Chain B, domain 3"/>
    <property type="match status" value="1"/>
</dbReference>
<dbReference type="Pfam" id="PF03483">
    <property type="entry name" value="B3_4"/>
    <property type="match status" value="1"/>
</dbReference>
<protein>
    <recommendedName>
        <fullName evidence="1">B3/B4 tRNA-binding domain-containing protein</fullName>
    </recommendedName>
</protein>
<dbReference type="PANTHER" id="PTHR39209">
    <property type="match status" value="1"/>
</dbReference>